<dbReference type="SUPFAM" id="SSF53474">
    <property type="entry name" value="alpha/beta-Hydrolases"/>
    <property type="match status" value="1"/>
</dbReference>
<gene>
    <name evidence="2" type="ORF">H2200_002323</name>
</gene>
<name>A0AA38XIQ0_9EURO</name>
<organism evidence="2 3">
    <name type="scientific">Cladophialophora chaetospira</name>
    <dbReference type="NCBI Taxonomy" id="386627"/>
    <lineage>
        <taxon>Eukaryota</taxon>
        <taxon>Fungi</taxon>
        <taxon>Dikarya</taxon>
        <taxon>Ascomycota</taxon>
        <taxon>Pezizomycotina</taxon>
        <taxon>Eurotiomycetes</taxon>
        <taxon>Chaetothyriomycetidae</taxon>
        <taxon>Chaetothyriales</taxon>
        <taxon>Herpotrichiellaceae</taxon>
        <taxon>Cladophialophora</taxon>
    </lineage>
</organism>
<evidence type="ECO:0000259" key="1">
    <source>
        <dbReference type="Pfam" id="PF12697"/>
    </source>
</evidence>
<reference evidence="2" key="1">
    <citation type="submission" date="2022-10" db="EMBL/GenBank/DDBJ databases">
        <title>Culturing micro-colonial fungi from biological soil crusts in the Mojave desert and describing Neophaeococcomyces mojavensis, and introducing the new genera and species Taxawa tesnikishii.</title>
        <authorList>
            <person name="Kurbessoian T."/>
            <person name="Stajich J.E."/>
        </authorList>
    </citation>
    <scope>NUCLEOTIDE SEQUENCE</scope>
    <source>
        <strain evidence="2">TK_41</strain>
    </source>
</reference>
<keyword evidence="3" id="KW-1185">Reference proteome</keyword>
<accession>A0AA38XIQ0</accession>
<dbReference type="InterPro" id="IPR029058">
    <property type="entry name" value="AB_hydrolase_fold"/>
</dbReference>
<comment type="caution">
    <text evidence="2">The sequence shown here is derived from an EMBL/GenBank/DDBJ whole genome shotgun (WGS) entry which is preliminary data.</text>
</comment>
<sequence>MAKPTFIIVHGAWHQPIHFQLVTKSLESYGYKVLAPALPSVDKAPNETTPDSQADIAAVRTTILDELDSAGNDVILVPHSYGGIPASGAVEGLNPESRAAEGKTTSVIGIAAITSYILPKGMNIPMAEFKPEPSMPALWGPPPTSMFWHDVPADSDLHAWAAKELNIMSMRALYDKCQFTAYRDMPVHYLLASEDRAVTLPTQESIVERIRKEGGEVRTEMLEGSSHSPFLSRVEETVGFLRRSAGEQV</sequence>
<dbReference type="Gene3D" id="3.40.50.1820">
    <property type="entry name" value="alpha/beta hydrolase"/>
    <property type="match status" value="1"/>
</dbReference>
<dbReference type="InterPro" id="IPR000073">
    <property type="entry name" value="AB_hydrolase_1"/>
</dbReference>
<feature type="domain" description="AB hydrolase-1" evidence="1">
    <location>
        <begin position="7"/>
        <end position="238"/>
    </location>
</feature>
<proteinExistence type="predicted"/>
<dbReference type="AlphaFoldDB" id="A0AA38XIQ0"/>
<dbReference type="EMBL" id="JAPDRK010000003">
    <property type="protein sequence ID" value="KAJ9614187.1"/>
    <property type="molecule type" value="Genomic_DNA"/>
</dbReference>
<dbReference type="InterPro" id="IPR052897">
    <property type="entry name" value="Sec-Metab_Biosynth_Hydrolase"/>
</dbReference>
<evidence type="ECO:0000313" key="3">
    <source>
        <dbReference type="Proteomes" id="UP001172673"/>
    </source>
</evidence>
<evidence type="ECO:0000313" key="2">
    <source>
        <dbReference type="EMBL" id="KAJ9614187.1"/>
    </source>
</evidence>
<dbReference type="Proteomes" id="UP001172673">
    <property type="component" value="Unassembled WGS sequence"/>
</dbReference>
<protein>
    <recommendedName>
        <fullName evidence="1">AB hydrolase-1 domain-containing protein</fullName>
    </recommendedName>
</protein>
<dbReference type="PANTHER" id="PTHR37017:SF11">
    <property type="entry name" value="ESTERASE_LIPASE_THIOESTERASE DOMAIN-CONTAINING PROTEIN"/>
    <property type="match status" value="1"/>
</dbReference>
<dbReference type="PANTHER" id="PTHR37017">
    <property type="entry name" value="AB HYDROLASE-1 DOMAIN-CONTAINING PROTEIN-RELATED"/>
    <property type="match status" value="1"/>
</dbReference>
<dbReference type="Pfam" id="PF12697">
    <property type="entry name" value="Abhydrolase_6"/>
    <property type="match status" value="1"/>
</dbReference>